<dbReference type="OrthoDB" id="5775492at2759"/>
<reference evidence="4" key="1">
    <citation type="submission" date="2011-07" db="EMBL/GenBank/DDBJ databases">
        <authorList>
            <consortium name="Caenorhabditis brenneri Sequencing and Analysis Consortium"/>
            <person name="Wilson R.K."/>
        </authorList>
    </citation>
    <scope>NUCLEOTIDE SEQUENCE [LARGE SCALE GENOMIC DNA]</scope>
    <source>
        <strain evidence="4">PB2801</strain>
    </source>
</reference>
<dbReference type="SUPFAM" id="SSF49354">
    <property type="entry name" value="PapD-like"/>
    <property type="match status" value="1"/>
</dbReference>
<keyword evidence="4" id="KW-1185">Reference proteome</keyword>
<evidence type="ECO:0000256" key="1">
    <source>
        <dbReference type="RuleBase" id="RU003425"/>
    </source>
</evidence>
<gene>
    <name evidence="3" type="ORF">CAEBREN_02966</name>
</gene>
<comment type="function">
    <text evidence="1">Central component in molecular interactions underlying sperm crawling. Forms an extensive filament system that extends from sperm villipoda, along the leading edge of the pseudopod.</text>
</comment>
<dbReference type="EMBL" id="GL379808">
    <property type="protein sequence ID" value="EGT42047.1"/>
    <property type="molecule type" value="Genomic_DNA"/>
</dbReference>
<dbReference type="InterPro" id="IPR000535">
    <property type="entry name" value="MSP_dom"/>
</dbReference>
<organism evidence="4">
    <name type="scientific">Caenorhabditis brenneri</name>
    <name type="common">Nematode worm</name>
    <dbReference type="NCBI Taxonomy" id="135651"/>
    <lineage>
        <taxon>Eukaryota</taxon>
        <taxon>Metazoa</taxon>
        <taxon>Ecdysozoa</taxon>
        <taxon>Nematoda</taxon>
        <taxon>Chromadorea</taxon>
        <taxon>Rhabditida</taxon>
        <taxon>Rhabditina</taxon>
        <taxon>Rhabditomorpha</taxon>
        <taxon>Rhabditoidea</taxon>
        <taxon>Rhabditidae</taxon>
        <taxon>Peloderinae</taxon>
        <taxon>Caenorhabditis</taxon>
    </lineage>
</organism>
<dbReference type="Proteomes" id="UP000008068">
    <property type="component" value="Unassembled WGS sequence"/>
</dbReference>
<dbReference type="InterPro" id="IPR008962">
    <property type="entry name" value="PapD-like_sf"/>
</dbReference>
<evidence type="ECO:0000259" key="2">
    <source>
        <dbReference type="PROSITE" id="PS50202"/>
    </source>
</evidence>
<dbReference type="Pfam" id="PF00635">
    <property type="entry name" value="Motile_Sperm"/>
    <property type="match status" value="1"/>
</dbReference>
<dbReference type="HOGENOM" id="CLU_1409943_0_0_1"/>
<name>G0MR30_CAEBE</name>
<keyword evidence="1" id="KW-0206">Cytoskeleton</keyword>
<dbReference type="InParanoid" id="G0MR30"/>
<dbReference type="FunCoup" id="G0MR30">
    <property type="interactions" value="409"/>
</dbReference>
<dbReference type="AlphaFoldDB" id="G0MR30"/>
<dbReference type="eggNOG" id="ENOG502TIHI">
    <property type="taxonomic scope" value="Eukaryota"/>
</dbReference>
<evidence type="ECO:0000313" key="4">
    <source>
        <dbReference type="Proteomes" id="UP000008068"/>
    </source>
</evidence>
<proteinExistence type="predicted"/>
<sequence length="193" mass="22432">MFAEGTIELTSLVFNPEESIRFDMDPREQTVVVTMTNNHDFDVISKWKSTRPSVYRFVPTYCVVRANTAQNIVIRCRGAEMVRSGPRDRISATISRIRPTTIDAKEIWKNSVHMRHLFEGRIHKKNIFVVYNGLERDEWWNRDMQGNMEQRRQPTFGLAEEDDFSGIEAAFRNGGLMHVLIPLERNNEEGEGI</sequence>
<keyword evidence="1" id="KW-0963">Cytoplasm</keyword>
<dbReference type="STRING" id="135651.G0MR30"/>
<accession>G0MR30</accession>
<protein>
    <recommendedName>
        <fullName evidence="1">Major sperm protein</fullName>
    </recommendedName>
</protein>
<feature type="domain" description="MSP" evidence="2">
    <location>
        <begin position="11"/>
        <end position="132"/>
    </location>
</feature>
<dbReference type="InterPro" id="IPR013783">
    <property type="entry name" value="Ig-like_fold"/>
</dbReference>
<dbReference type="PROSITE" id="PS50202">
    <property type="entry name" value="MSP"/>
    <property type="match status" value="1"/>
</dbReference>
<evidence type="ECO:0000313" key="3">
    <source>
        <dbReference type="EMBL" id="EGT42047.1"/>
    </source>
</evidence>
<dbReference type="Gene3D" id="2.60.40.10">
    <property type="entry name" value="Immunoglobulins"/>
    <property type="match status" value="1"/>
</dbReference>